<evidence type="ECO:0000256" key="2">
    <source>
        <dbReference type="ARBA" id="ARBA00010145"/>
    </source>
</evidence>
<feature type="transmembrane region" description="Helical" evidence="8">
    <location>
        <begin position="305"/>
        <end position="327"/>
    </location>
</feature>
<name>A3K0G6_SAGS3</name>
<dbReference type="Gene3D" id="1.20.1530.20">
    <property type="match status" value="1"/>
</dbReference>
<dbReference type="InterPro" id="IPR038770">
    <property type="entry name" value="Na+/solute_symporter_sf"/>
</dbReference>
<comment type="subcellular location">
    <subcellularLocation>
        <location evidence="1">Cell membrane</location>
        <topology evidence="1">Multi-pass membrane protein</topology>
    </subcellularLocation>
</comment>
<keyword evidence="5 8" id="KW-0812">Transmembrane</keyword>
<feature type="transmembrane region" description="Helical" evidence="8">
    <location>
        <begin position="188"/>
        <end position="213"/>
    </location>
</feature>
<evidence type="ECO:0000313" key="9">
    <source>
        <dbReference type="EMBL" id="EBA09281.1"/>
    </source>
</evidence>
<keyword evidence="4" id="KW-1003">Cell membrane</keyword>
<organism evidence="9 10">
    <name type="scientific">Sagittula stellata (strain ATCC 700073 / DSM 11524 / E-37)</name>
    <dbReference type="NCBI Taxonomy" id="388399"/>
    <lineage>
        <taxon>Bacteria</taxon>
        <taxon>Pseudomonadati</taxon>
        <taxon>Pseudomonadota</taxon>
        <taxon>Alphaproteobacteria</taxon>
        <taxon>Rhodobacterales</taxon>
        <taxon>Roseobacteraceae</taxon>
        <taxon>Sagittula</taxon>
    </lineage>
</organism>
<feature type="transmembrane region" description="Helical" evidence="8">
    <location>
        <begin position="113"/>
        <end position="132"/>
    </location>
</feature>
<keyword evidence="6 8" id="KW-1133">Transmembrane helix</keyword>
<evidence type="ECO:0000256" key="8">
    <source>
        <dbReference type="SAM" id="Phobius"/>
    </source>
</evidence>
<evidence type="ECO:0000256" key="7">
    <source>
        <dbReference type="ARBA" id="ARBA00023136"/>
    </source>
</evidence>
<evidence type="ECO:0000256" key="5">
    <source>
        <dbReference type="ARBA" id="ARBA00022692"/>
    </source>
</evidence>
<protein>
    <submittedName>
        <fullName evidence="9">Malonate transporter, putative</fullName>
    </submittedName>
</protein>
<proteinExistence type="inferred from homology"/>
<dbReference type="Pfam" id="PF03547">
    <property type="entry name" value="Mem_trans"/>
    <property type="match status" value="1"/>
</dbReference>
<dbReference type="EMBL" id="AAYA01000003">
    <property type="protein sequence ID" value="EBA09281.1"/>
    <property type="molecule type" value="Genomic_DNA"/>
</dbReference>
<dbReference type="Proteomes" id="UP000005713">
    <property type="component" value="Unassembled WGS sequence"/>
</dbReference>
<accession>A3K0G6</accession>
<dbReference type="GO" id="GO:0055085">
    <property type="term" value="P:transmembrane transport"/>
    <property type="evidence" value="ECO:0007669"/>
    <property type="project" value="InterPro"/>
</dbReference>
<dbReference type="InterPro" id="IPR004776">
    <property type="entry name" value="Mem_transp_PIN-like"/>
</dbReference>
<sequence>MSLADARAQPHDNRIDLTMFALLSVILPVFLVIGAGYLAAWKGGFGDTAVDGLMKYTQHYAIPCLLFRALWTLDLGPEIDPFILLSFYTGSVTCFTVGLLGARLVFHRDWEDCVAIGFCCLFANSVMLGLPITERAFGTDALAANYLIIALHSPICYGIGITAMEIVRARGAGTPNSKLPAMVVRAMFRNALVIGILLGLFANLASVQLPAVITDALDMMVRSALPAALFGMGGVMFRYRPQGDFRVIAMICAVSLILHPAITWTMGTLTGLSNGAFRSAVLTAAMAPGINTYVFANMYGRARRVAASGVLFATLLSVLTAAVWLALLP</sequence>
<evidence type="ECO:0000256" key="3">
    <source>
        <dbReference type="ARBA" id="ARBA00022448"/>
    </source>
</evidence>
<feature type="transmembrane region" description="Helical" evidence="8">
    <location>
        <begin position="219"/>
        <end position="238"/>
    </location>
</feature>
<reference evidence="9 10" key="1">
    <citation type="submission" date="2006-06" db="EMBL/GenBank/DDBJ databases">
        <authorList>
            <person name="Moran M.A."/>
            <person name="Ferriera S."/>
            <person name="Johnson J."/>
            <person name="Kravitz S."/>
            <person name="Beeson K."/>
            <person name="Sutton G."/>
            <person name="Rogers Y.-H."/>
            <person name="Friedman R."/>
            <person name="Frazier M."/>
            <person name="Venter J.C."/>
        </authorList>
    </citation>
    <scope>NUCLEOTIDE SEQUENCE [LARGE SCALE GENOMIC DNA]</scope>
    <source>
        <strain evidence="9 10">E-37</strain>
    </source>
</reference>
<evidence type="ECO:0000256" key="4">
    <source>
        <dbReference type="ARBA" id="ARBA00022475"/>
    </source>
</evidence>
<dbReference type="PANTHER" id="PTHR36838:SF3">
    <property type="entry name" value="TRANSPORTER AUXIN EFFLUX CARRIER EC FAMILY"/>
    <property type="match status" value="1"/>
</dbReference>
<dbReference type="PANTHER" id="PTHR36838">
    <property type="entry name" value="AUXIN EFFLUX CARRIER FAMILY PROTEIN"/>
    <property type="match status" value="1"/>
</dbReference>
<evidence type="ECO:0000313" key="10">
    <source>
        <dbReference type="Proteomes" id="UP000005713"/>
    </source>
</evidence>
<feature type="transmembrane region" description="Helical" evidence="8">
    <location>
        <begin position="276"/>
        <end position="296"/>
    </location>
</feature>
<evidence type="ECO:0000256" key="1">
    <source>
        <dbReference type="ARBA" id="ARBA00004651"/>
    </source>
</evidence>
<dbReference type="AlphaFoldDB" id="A3K0G6"/>
<feature type="transmembrane region" description="Helical" evidence="8">
    <location>
        <begin position="20"/>
        <end position="41"/>
    </location>
</feature>
<gene>
    <name evidence="9" type="ORF">SSE37_23604</name>
</gene>
<dbReference type="GO" id="GO:0005886">
    <property type="term" value="C:plasma membrane"/>
    <property type="evidence" value="ECO:0007669"/>
    <property type="project" value="UniProtKB-SubCell"/>
</dbReference>
<feature type="transmembrane region" description="Helical" evidence="8">
    <location>
        <begin position="144"/>
        <end position="167"/>
    </location>
</feature>
<comment type="caution">
    <text evidence="9">The sequence shown here is derived from an EMBL/GenBank/DDBJ whole genome shotgun (WGS) entry which is preliminary data.</text>
</comment>
<keyword evidence="7 8" id="KW-0472">Membrane</keyword>
<comment type="similarity">
    <text evidence="2">Belongs to the auxin efflux carrier (TC 2.A.69) family.</text>
</comment>
<keyword evidence="10" id="KW-1185">Reference proteome</keyword>
<dbReference type="eggNOG" id="COG0679">
    <property type="taxonomic scope" value="Bacteria"/>
</dbReference>
<evidence type="ECO:0000256" key="6">
    <source>
        <dbReference type="ARBA" id="ARBA00022989"/>
    </source>
</evidence>
<feature type="transmembrane region" description="Helical" evidence="8">
    <location>
        <begin position="245"/>
        <end position="264"/>
    </location>
</feature>
<feature type="transmembrane region" description="Helical" evidence="8">
    <location>
        <begin position="83"/>
        <end position="106"/>
    </location>
</feature>
<keyword evidence="3" id="KW-0813">Transport</keyword>